<dbReference type="Gene3D" id="2.60.40.1090">
    <property type="entry name" value="Fimbrial-type adhesion domain"/>
    <property type="match status" value="1"/>
</dbReference>
<keyword evidence="3" id="KW-1185">Reference proteome</keyword>
<evidence type="ECO:0000313" key="2">
    <source>
        <dbReference type="EMBL" id="MBD7972927.1"/>
    </source>
</evidence>
<feature type="chain" id="PRO_5045754457" evidence="1">
    <location>
        <begin position="22"/>
        <end position="350"/>
    </location>
</feature>
<feature type="signal peptide" evidence="1">
    <location>
        <begin position="1"/>
        <end position="21"/>
    </location>
</feature>
<comment type="caution">
    <text evidence="2">The sequence shown here is derived from an EMBL/GenBank/DDBJ whole genome shotgun (WGS) entry which is preliminary data.</text>
</comment>
<accession>A0ABR8TB28</accession>
<keyword evidence="1" id="KW-0732">Signal</keyword>
<evidence type="ECO:0000313" key="3">
    <source>
        <dbReference type="Proteomes" id="UP000605603"/>
    </source>
</evidence>
<dbReference type="Proteomes" id="UP000605603">
    <property type="component" value="Unassembled WGS sequence"/>
</dbReference>
<sequence length="350" mass="38957">MITLFRLLAILCLFFNVSSYAVDCYQDKNKGPTLIQKAMPPFRIPQNAQPGQKIWESDDISVHVFCNNAGDWSASAPTETIHAWIKLSEFNDPVVLNNPYLKFGVTYNGQDFEENGQGIDTRACLDRKNATGNQYTTKACNGTTYQKNVEFNARFRLYVKLLAIPTSTDGLSWNFGDVNVLQFDGSQGANTSPSAKNLHADITGLNNISFLDCSVNLRIFPESQIVNFGQISASAIKAAPHKAVFSISTIKDATANCSEQFDVSTNFYTDDTLYDNTHLEMGNGLLMRITDQKTKSDVVYNQYKLFTTYTPGQSATTATREYEAELTQQPGQALTVGPFQRDLIVKINYN</sequence>
<gene>
    <name evidence="2" type="ORF">H9644_07790</name>
</gene>
<name>A0ABR8TB28_9ESCH</name>
<dbReference type="EMBL" id="JACSQI010000003">
    <property type="protein sequence ID" value="MBD7972927.1"/>
    <property type="molecule type" value="Genomic_DNA"/>
</dbReference>
<dbReference type="InterPro" id="IPR036937">
    <property type="entry name" value="Adhesion_dom_fimbrial_sf"/>
</dbReference>
<evidence type="ECO:0000256" key="1">
    <source>
        <dbReference type="SAM" id="SignalP"/>
    </source>
</evidence>
<reference evidence="2 3" key="1">
    <citation type="submission" date="2020-08" db="EMBL/GenBank/DDBJ databases">
        <title>A Genomic Blueprint of the Chicken Gut Microbiome.</title>
        <authorList>
            <person name="Gilroy R."/>
            <person name="Ravi A."/>
            <person name="Getino M."/>
            <person name="Pursley I."/>
            <person name="Horton D.L."/>
            <person name="Alikhan N.-F."/>
            <person name="Baker D."/>
            <person name="Gharbi K."/>
            <person name="Hall N."/>
            <person name="Watson M."/>
            <person name="Adriaenssens E.M."/>
            <person name="Foster-Nyarko E."/>
            <person name="Jarju S."/>
            <person name="Secka A."/>
            <person name="Antonio M."/>
            <person name="Oren A."/>
            <person name="Chaudhuri R."/>
            <person name="La Ragione R.M."/>
            <person name="Hildebrand F."/>
            <person name="Pallen M.J."/>
        </authorList>
    </citation>
    <scope>NUCLEOTIDE SEQUENCE [LARGE SCALE GENOMIC DNA]</scope>
    <source>
        <strain evidence="2 3">Sa2BVA5</strain>
    </source>
</reference>
<proteinExistence type="predicted"/>
<protein>
    <submittedName>
        <fullName evidence="2">Pilus assembly protein</fullName>
    </submittedName>
</protein>
<dbReference type="RefSeq" id="WP_191774046.1">
    <property type="nucleotide sequence ID" value="NZ_JACSQI010000003.1"/>
</dbReference>
<organism evidence="2 3">
    <name type="scientific">Escherichia whittamii</name>
    <dbReference type="NCBI Taxonomy" id="2762229"/>
    <lineage>
        <taxon>Bacteria</taxon>
        <taxon>Pseudomonadati</taxon>
        <taxon>Pseudomonadota</taxon>
        <taxon>Gammaproteobacteria</taxon>
        <taxon>Enterobacterales</taxon>
        <taxon>Enterobacteriaceae</taxon>
        <taxon>Escherichia</taxon>
    </lineage>
</organism>